<gene>
    <name evidence="1" type="ORF">L2764_22660</name>
</gene>
<dbReference type="PANTHER" id="PTHR38784">
    <property type="entry name" value="SUCROSE PHOSPHORYLASE"/>
    <property type="match status" value="1"/>
</dbReference>
<protein>
    <submittedName>
        <fullName evidence="1">YaeQ family protein</fullName>
    </submittedName>
</protein>
<dbReference type="InterPro" id="IPR038590">
    <property type="entry name" value="YaeQ_sf"/>
</dbReference>
<dbReference type="SUPFAM" id="SSF52980">
    <property type="entry name" value="Restriction endonuclease-like"/>
    <property type="match status" value="1"/>
</dbReference>
<dbReference type="PIRSF" id="PIRSF011484">
    <property type="entry name" value="YaeQ"/>
    <property type="match status" value="1"/>
</dbReference>
<evidence type="ECO:0000313" key="2">
    <source>
        <dbReference type="Proteomes" id="UP001203423"/>
    </source>
</evidence>
<dbReference type="Proteomes" id="UP001203423">
    <property type="component" value="Unassembled WGS sequence"/>
</dbReference>
<reference evidence="1 2" key="1">
    <citation type="submission" date="2022-01" db="EMBL/GenBank/DDBJ databases">
        <title>Whole genome-based taxonomy of the Shewanellaceae.</title>
        <authorList>
            <person name="Martin-Rodriguez A.J."/>
        </authorList>
    </citation>
    <scope>NUCLEOTIDE SEQUENCE [LARGE SCALE GENOMIC DNA]</scope>
    <source>
        <strain evidence="1 2">DSM 17177</strain>
    </source>
</reference>
<dbReference type="Gene3D" id="3.10.640.10">
    <property type="entry name" value="Restriction endonuclease-like alpha-beta roll domain"/>
    <property type="match status" value="1"/>
</dbReference>
<keyword evidence="2" id="KW-1185">Reference proteome</keyword>
<proteinExistence type="predicted"/>
<dbReference type="CDD" id="cd22368">
    <property type="entry name" value="YaeQ-like"/>
    <property type="match status" value="1"/>
</dbReference>
<dbReference type="SMART" id="SM01322">
    <property type="entry name" value="YaeQ"/>
    <property type="match status" value="1"/>
</dbReference>
<dbReference type="InterPro" id="IPR009822">
    <property type="entry name" value="YaeQ"/>
</dbReference>
<dbReference type="PANTHER" id="PTHR38784:SF1">
    <property type="entry name" value="SUCROSE PHOSPHORYLASE"/>
    <property type="match status" value="1"/>
</dbReference>
<accession>A0ABT0LHM7</accession>
<dbReference type="InterPro" id="IPR011335">
    <property type="entry name" value="Restrct_endonuc-II-like"/>
</dbReference>
<dbReference type="Pfam" id="PF07152">
    <property type="entry name" value="YaeQ"/>
    <property type="match status" value="1"/>
</dbReference>
<organism evidence="1 2">
    <name type="scientific">Shewanella surugensis</name>
    <dbReference type="NCBI Taxonomy" id="212020"/>
    <lineage>
        <taxon>Bacteria</taxon>
        <taxon>Pseudomonadati</taxon>
        <taxon>Pseudomonadota</taxon>
        <taxon>Gammaproteobacteria</taxon>
        <taxon>Alteromonadales</taxon>
        <taxon>Shewanellaceae</taxon>
        <taxon>Shewanella</taxon>
    </lineage>
</organism>
<name>A0ABT0LHM7_9GAMM</name>
<comment type="caution">
    <text evidence="1">The sequence shown here is derived from an EMBL/GenBank/DDBJ whole genome shotgun (WGS) entry which is preliminary data.</text>
</comment>
<dbReference type="RefSeq" id="WP_248942600.1">
    <property type="nucleotide sequence ID" value="NZ_JAKIKS010000135.1"/>
</dbReference>
<sequence>MALKATIFKTALQIADMDRHYYQDHQLMLAQHPSETDERMMVRLLAFAINASEFLTFTKGLSGDDDAPELWDKQLNGEIDLWVEFGQSDEKWLRKACGRAKKVILYTYGGRSVPIWWQQSEAILARFDNLEIYNIPEDSVKEMATLVSRNMALQYNISEGQVWLSNDTTSVCVELECLKGG</sequence>
<dbReference type="EMBL" id="JAKIKS010000135">
    <property type="protein sequence ID" value="MCL1127204.1"/>
    <property type="molecule type" value="Genomic_DNA"/>
</dbReference>
<evidence type="ECO:0000313" key="1">
    <source>
        <dbReference type="EMBL" id="MCL1127204.1"/>
    </source>
</evidence>